<accession>A0A1W2G870</accession>
<proteinExistence type="predicted"/>
<keyword evidence="2" id="KW-1185">Reference proteome</keyword>
<reference evidence="1 2" key="1">
    <citation type="submission" date="2017-04" db="EMBL/GenBank/DDBJ databases">
        <authorList>
            <person name="Afonso C.L."/>
            <person name="Miller P.J."/>
            <person name="Scott M.A."/>
            <person name="Spackman E."/>
            <person name="Goraichik I."/>
            <person name="Dimitrov K.M."/>
            <person name="Suarez D.L."/>
            <person name="Swayne D.E."/>
        </authorList>
    </citation>
    <scope>NUCLEOTIDE SEQUENCE [LARGE SCALE GENOMIC DNA]</scope>
    <source>
        <strain evidence="1 2">DSM 26133</strain>
    </source>
</reference>
<dbReference type="EMBL" id="FWYF01000001">
    <property type="protein sequence ID" value="SMD32879.1"/>
    <property type="molecule type" value="Genomic_DNA"/>
</dbReference>
<organism evidence="1 2">
    <name type="scientific">Reichenbachiella faecimaris</name>
    <dbReference type="NCBI Taxonomy" id="692418"/>
    <lineage>
        <taxon>Bacteria</taxon>
        <taxon>Pseudomonadati</taxon>
        <taxon>Bacteroidota</taxon>
        <taxon>Cytophagia</taxon>
        <taxon>Cytophagales</taxon>
        <taxon>Reichenbachiellaceae</taxon>
        <taxon>Reichenbachiella</taxon>
    </lineage>
</organism>
<evidence type="ECO:0000313" key="1">
    <source>
        <dbReference type="EMBL" id="SMD32879.1"/>
    </source>
</evidence>
<dbReference type="Proteomes" id="UP000192472">
    <property type="component" value="Unassembled WGS sequence"/>
</dbReference>
<evidence type="ECO:0000313" key="2">
    <source>
        <dbReference type="Proteomes" id="UP000192472"/>
    </source>
</evidence>
<name>A0A1W2G870_REIFA</name>
<gene>
    <name evidence="1" type="ORF">SAMN04488029_1239</name>
</gene>
<protein>
    <submittedName>
        <fullName evidence="1">Uncharacterized protein</fullName>
    </submittedName>
</protein>
<sequence>MGMPIKCWKLVSTKPKEMAETSAPMPSIKKMFLGLGLGNMTLESSNQDVVKYTPLSIIS</sequence>
<dbReference type="AlphaFoldDB" id="A0A1W2G870"/>